<feature type="transmembrane region" description="Helical" evidence="9">
    <location>
        <begin position="345"/>
        <end position="366"/>
    </location>
</feature>
<dbReference type="InterPro" id="IPR000504">
    <property type="entry name" value="RRM_dom"/>
</dbReference>
<dbReference type="SUPFAM" id="SSF54928">
    <property type="entry name" value="RNA-binding domain, RBD"/>
    <property type="match status" value="1"/>
</dbReference>
<feature type="compositionally biased region" description="Basic and acidic residues" evidence="8">
    <location>
        <begin position="802"/>
        <end position="811"/>
    </location>
</feature>
<evidence type="ECO:0000259" key="10">
    <source>
        <dbReference type="PROSITE" id="PS50102"/>
    </source>
</evidence>
<dbReference type="GO" id="GO:0033229">
    <property type="term" value="F:cysteine transmembrane transporter activity"/>
    <property type="evidence" value="ECO:0007669"/>
    <property type="project" value="TreeGrafter"/>
</dbReference>
<keyword evidence="2" id="KW-0813">Transport</keyword>
<dbReference type="InterPro" id="IPR020846">
    <property type="entry name" value="MFS_dom"/>
</dbReference>
<keyword evidence="5 9" id="KW-0472">Membrane</keyword>
<feature type="transmembrane region" description="Helical" evidence="9">
    <location>
        <begin position="209"/>
        <end position="228"/>
    </location>
</feature>
<dbReference type="GO" id="GO:0003723">
    <property type="term" value="F:RNA binding"/>
    <property type="evidence" value="ECO:0007669"/>
    <property type="project" value="UniProtKB-UniRule"/>
</dbReference>
<feature type="transmembrane region" description="Helical" evidence="9">
    <location>
        <begin position="240"/>
        <end position="260"/>
    </location>
</feature>
<keyword evidence="3 9" id="KW-0812">Transmembrane</keyword>
<feature type="transmembrane region" description="Helical" evidence="9">
    <location>
        <begin position="147"/>
        <end position="171"/>
    </location>
</feature>
<evidence type="ECO:0000256" key="5">
    <source>
        <dbReference type="ARBA" id="ARBA00023136"/>
    </source>
</evidence>
<dbReference type="InterPro" id="IPR011701">
    <property type="entry name" value="MFS"/>
</dbReference>
<comment type="caution">
    <text evidence="12">The sequence shown here is derived from an EMBL/GenBank/DDBJ whole genome shotgun (WGS) entry which is preliminary data.</text>
</comment>
<dbReference type="InterPro" id="IPR036259">
    <property type="entry name" value="MFS_trans_sf"/>
</dbReference>
<evidence type="ECO:0000256" key="7">
    <source>
        <dbReference type="PROSITE-ProRule" id="PRU00176"/>
    </source>
</evidence>
<comment type="subcellular location">
    <subcellularLocation>
        <location evidence="1">Membrane</location>
        <topology evidence="1">Multi-pass membrane protein</topology>
    </subcellularLocation>
</comment>
<dbReference type="AlphaFoldDB" id="A0A9W8TQY3"/>
<dbReference type="Pfam" id="PF00076">
    <property type="entry name" value="RRM_1"/>
    <property type="match status" value="1"/>
</dbReference>
<dbReference type="VEuPathDB" id="FungiDB:F4678DRAFT_482832"/>
<feature type="transmembrane region" description="Helical" evidence="9">
    <location>
        <begin position="74"/>
        <end position="96"/>
    </location>
</feature>
<dbReference type="Gene3D" id="1.20.1250.20">
    <property type="entry name" value="MFS general substrate transporter like domains"/>
    <property type="match status" value="2"/>
</dbReference>
<gene>
    <name evidence="12" type="ORF">NPX13_g2590</name>
</gene>
<evidence type="ECO:0000256" key="2">
    <source>
        <dbReference type="ARBA" id="ARBA00022448"/>
    </source>
</evidence>
<keyword evidence="4 9" id="KW-1133">Transmembrane helix</keyword>
<dbReference type="PANTHER" id="PTHR43791:SF63">
    <property type="entry name" value="HIGH AFFINITY CYSTEINE TRANSPORTER"/>
    <property type="match status" value="1"/>
</dbReference>
<evidence type="ECO:0000256" key="1">
    <source>
        <dbReference type="ARBA" id="ARBA00004141"/>
    </source>
</evidence>
<organism evidence="12 13">
    <name type="scientific">Xylaria arbuscula</name>
    <dbReference type="NCBI Taxonomy" id="114810"/>
    <lineage>
        <taxon>Eukaryota</taxon>
        <taxon>Fungi</taxon>
        <taxon>Dikarya</taxon>
        <taxon>Ascomycota</taxon>
        <taxon>Pezizomycotina</taxon>
        <taxon>Sordariomycetes</taxon>
        <taxon>Xylariomycetidae</taxon>
        <taxon>Xylariales</taxon>
        <taxon>Xylariaceae</taxon>
        <taxon>Xylaria</taxon>
    </lineage>
</organism>
<feature type="region of interest" description="Disordered" evidence="8">
    <location>
        <begin position="738"/>
        <end position="883"/>
    </location>
</feature>
<feature type="transmembrane region" description="Helical" evidence="9">
    <location>
        <begin position="405"/>
        <end position="425"/>
    </location>
</feature>
<dbReference type="InterPro" id="IPR035979">
    <property type="entry name" value="RBD_domain_sf"/>
</dbReference>
<feature type="domain" description="RRM" evidence="10">
    <location>
        <begin position="656"/>
        <end position="734"/>
    </location>
</feature>
<evidence type="ECO:0000313" key="12">
    <source>
        <dbReference type="EMBL" id="KAJ3577976.1"/>
    </source>
</evidence>
<keyword evidence="13" id="KW-1185">Reference proteome</keyword>
<evidence type="ECO:0000256" key="4">
    <source>
        <dbReference type="ARBA" id="ARBA00022989"/>
    </source>
</evidence>
<feature type="transmembrane region" description="Helical" evidence="9">
    <location>
        <begin position="466"/>
        <end position="490"/>
    </location>
</feature>
<evidence type="ECO:0000313" key="13">
    <source>
        <dbReference type="Proteomes" id="UP001148614"/>
    </source>
</evidence>
<dbReference type="PROSITE" id="PS50102">
    <property type="entry name" value="RRM"/>
    <property type="match status" value="1"/>
</dbReference>
<accession>A0A9W8TQY3</accession>
<evidence type="ECO:0000256" key="8">
    <source>
        <dbReference type="SAM" id="MobiDB-lite"/>
    </source>
</evidence>
<evidence type="ECO:0000256" key="6">
    <source>
        <dbReference type="ARBA" id="ARBA00037968"/>
    </source>
</evidence>
<feature type="domain" description="Major facilitator superfamily (MFS) profile" evidence="11">
    <location>
        <begin position="74"/>
        <end position="495"/>
    </location>
</feature>
<dbReference type="SMART" id="SM00360">
    <property type="entry name" value="RRM"/>
    <property type="match status" value="1"/>
</dbReference>
<feature type="transmembrane region" description="Helical" evidence="9">
    <location>
        <begin position="437"/>
        <end position="460"/>
    </location>
</feature>
<name>A0A9W8TQY3_9PEZI</name>
<feature type="transmembrane region" description="Helical" evidence="9">
    <location>
        <begin position="373"/>
        <end position="393"/>
    </location>
</feature>
<keyword evidence="7" id="KW-0694">RNA-binding</keyword>
<dbReference type="VEuPathDB" id="FungiDB:F4678DRAFT_234617"/>
<dbReference type="EMBL" id="JANPWZ010000279">
    <property type="protein sequence ID" value="KAJ3577976.1"/>
    <property type="molecule type" value="Genomic_DNA"/>
</dbReference>
<evidence type="ECO:0000256" key="9">
    <source>
        <dbReference type="SAM" id="Phobius"/>
    </source>
</evidence>
<dbReference type="Gene3D" id="3.30.70.330">
    <property type="match status" value="1"/>
</dbReference>
<dbReference type="FunFam" id="1.20.1250.20:FF:000064">
    <property type="entry name" value="MFS allantoate transporter"/>
    <property type="match status" value="1"/>
</dbReference>
<dbReference type="Proteomes" id="UP001148614">
    <property type="component" value="Unassembled WGS sequence"/>
</dbReference>
<evidence type="ECO:0000256" key="3">
    <source>
        <dbReference type="ARBA" id="ARBA00022692"/>
    </source>
</evidence>
<dbReference type="GO" id="GO:0016020">
    <property type="term" value="C:membrane"/>
    <property type="evidence" value="ECO:0007669"/>
    <property type="project" value="UniProtKB-SubCell"/>
</dbReference>
<dbReference type="SUPFAM" id="SSF103473">
    <property type="entry name" value="MFS general substrate transporter"/>
    <property type="match status" value="1"/>
</dbReference>
<dbReference type="InterPro" id="IPR012677">
    <property type="entry name" value="Nucleotide-bd_a/b_plait_sf"/>
</dbReference>
<protein>
    <recommendedName>
        <fullName evidence="14">Major facilitator superfamily (MFS) profile domain-containing protein</fullName>
    </recommendedName>
</protein>
<sequence length="883" mass="99161">MSTTETQKHEEEAAANSTIEAHRTLSAVDDMDMKADHTHIDRVDKEIAKYAAQGKIDISPEENIRLRKMIDRRVLVVMICTYFLQAIDKGTLSFSSIMGLPKDTGLLTPEGTVSQLYSWLTTCIYIAILVVEYPQNYIIARVPLGKYLGFSIFAWGAVLASHAACTNFVGLVTVRTLLGIFESACQPAFVVLSAMWYRREEQAARVTYWYMMNGAQQIVGGLLAYLFTLITTGPLKSWQWLFLSYGIISIIFGVFVFFYMPDSPMRAKCFSEEDKRLMIERVRDNQTGLQNRTFKKEQVFDALTDPQTWCYAGIQLFTTLPTSGLGSFANIIISTNLKFSVLQTQLLAIVLGAYIIIVLLSSVWIVKKTGQNILVALGFVVPSFIGTILLLTIPNETFPQHVGLLISYYITLSFWAAQTLGLSLLSRNVGGQTKKSVVLAINFIFWATGNAIGPQVFLAWDAPKYHIAFATHLACYTALVFVLVFFRWYLKRQNKKRDDLAAAGVREANDTNLTHAFEDLTDRENPNFREGATVKRSDEVIDTIKWHCLIEREMDIGCLLSSPILTDPRRCLYSEAYQPWITNRIIRALLRRRRVIRDAIRARRRPRRLMRTTMAITVHPEAEVEVDLAVDPGPEVLAVVALKVAVLSEEAPRYVTLIVVEKLSKTINEDHLYEIFGQYGTIRDLDLPMSRQFGHNRGTAYILYVNEADAEAAIASMHEANLDGAIINVSIVLPRRKFNPSPPTASRGANIDPRVPGPGFRGGPGRGPGGGGGGMGGGGGGRGFGFGGGARGNRSPQRPGRSARDNFDTYRPRSYSRSRSPPSRRNRSRSESYDSRSRTPPRRRGGRRENHDEYNDHRDRRRSPSYDSDRGRSRSRTPERSYR</sequence>
<feature type="compositionally biased region" description="Basic and acidic residues" evidence="8">
    <location>
        <begin position="847"/>
        <end position="883"/>
    </location>
</feature>
<feature type="compositionally biased region" description="Low complexity" evidence="8">
    <location>
        <begin position="812"/>
        <end position="821"/>
    </location>
</feature>
<reference evidence="12" key="1">
    <citation type="submission" date="2022-07" db="EMBL/GenBank/DDBJ databases">
        <title>Genome Sequence of Xylaria arbuscula.</title>
        <authorList>
            <person name="Buettner E."/>
        </authorList>
    </citation>
    <scope>NUCLEOTIDE SEQUENCE</scope>
    <source>
        <strain evidence="12">VT107</strain>
    </source>
</reference>
<feature type="compositionally biased region" description="Basic and acidic residues" evidence="8">
    <location>
        <begin position="828"/>
        <end position="837"/>
    </location>
</feature>
<evidence type="ECO:0008006" key="14">
    <source>
        <dbReference type="Google" id="ProtNLM"/>
    </source>
</evidence>
<dbReference type="Pfam" id="PF07690">
    <property type="entry name" value="MFS_1"/>
    <property type="match status" value="1"/>
</dbReference>
<feature type="transmembrane region" description="Helical" evidence="9">
    <location>
        <begin position="116"/>
        <end position="135"/>
    </location>
</feature>
<comment type="similarity">
    <text evidence="6">Belongs to the major facilitator superfamily. Allantoate permease family.</text>
</comment>
<feature type="compositionally biased region" description="Gly residues" evidence="8">
    <location>
        <begin position="759"/>
        <end position="791"/>
    </location>
</feature>
<dbReference type="PANTHER" id="PTHR43791">
    <property type="entry name" value="PERMEASE-RELATED"/>
    <property type="match status" value="1"/>
</dbReference>
<proteinExistence type="inferred from homology"/>
<feature type="transmembrane region" description="Helical" evidence="9">
    <location>
        <begin position="309"/>
        <end position="333"/>
    </location>
</feature>
<evidence type="ECO:0000259" key="11">
    <source>
        <dbReference type="PROSITE" id="PS50850"/>
    </source>
</evidence>
<feature type="transmembrane region" description="Helical" evidence="9">
    <location>
        <begin position="177"/>
        <end position="197"/>
    </location>
</feature>
<dbReference type="PROSITE" id="PS50850">
    <property type="entry name" value="MFS"/>
    <property type="match status" value="1"/>
</dbReference>